<evidence type="ECO:0008006" key="5">
    <source>
        <dbReference type="Google" id="ProtNLM"/>
    </source>
</evidence>
<dbReference type="InterPro" id="IPR036939">
    <property type="entry name" value="Cu2_ascorb_mOase_N_sf"/>
</dbReference>
<dbReference type="InterPro" id="IPR036249">
    <property type="entry name" value="Thioredoxin-like_sf"/>
</dbReference>
<dbReference type="EMBL" id="LIBB01000041">
    <property type="protein sequence ID" value="KRO72868.1"/>
    <property type="molecule type" value="Genomic_DNA"/>
</dbReference>
<dbReference type="GO" id="GO:0016715">
    <property type="term" value="F:oxidoreductase activity, acting on paired donors, with incorporation or reduction of molecular oxygen, reduced ascorbate as one donor, and incorporation of one atom of oxygen"/>
    <property type="evidence" value="ECO:0007669"/>
    <property type="project" value="InterPro"/>
</dbReference>
<dbReference type="GO" id="GO:0005507">
    <property type="term" value="F:copper ion binding"/>
    <property type="evidence" value="ECO:0007669"/>
    <property type="project" value="InterPro"/>
</dbReference>
<dbReference type="InterPro" id="IPR008977">
    <property type="entry name" value="PHM/PNGase_F_dom_sf"/>
</dbReference>
<dbReference type="Proteomes" id="UP000051934">
    <property type="component" value="Unassembled WGS sequence"/>
</dbReference>
<accession>A0A0R2SDN2</accession>
<reference evidence="3 4" key="1">
    <citation type="submission" date="2015-10" db="EMBL/GenBank/DDBJ databases">
        <title>Metagenome-Assembled Genomes uncover a global brackish microbiome.</title>
        <authorList>
            <person name="Hugerth L.W."/>
            <person name="Larsson J."/>
            <person name="Alneberg J."/>
            <person name="Lindh M.V."/>
            <person name="Legrand C."/>
            <person name="Pinhassi J."/>
            <person name="Andersson A.F."/>
        </authorList>
    </citation>
    <scope>NUCLEOTIDE SEQUENCE [LARGE SCALE GENOMIC DNA]</scope>
    <source>
        <strain evidence="3">BACL4 MAG-120507-bin80</strain>
    </source>
</reference>
<evidence type="ECO:0000256" key="1">
    <source>
        <dbReference type="ARBA" id="ARBA00023157"/>
    </source>
</evidence>
<dbReference type="GO" id="GO:0020037">
    <property type="term" value="F:heme binding"/>
    <property type="evidence" value="ECO:0007669"/>
    <property type="project" value="InterPro"/>
</dbReference>
<dbReference type="GO" id="GO:0009055">
    <property type="term" value="F:electron transfer activity"/>
    <property type="evidence" value="ECO:0007669"/>
    <property type="project" value="InterPro"/>
</dbReference>
<proteinExistence type="predicted"/>
<keyword evidence="1" id="KW-1015">Disulfide bond</keyword>
<name>A0A0R2SDN2_9GAMM</name>
<comment type="caution">
    <text evidence="3">The sequence shown here is derived from an EMBL/GenBank/DDBJ whole genome shotgun (WGS) entry which is preliminary data.</text>
</comment>
<dbReference type="AlphaFoldDB" id="A0A0R2SDN2"/>
<organism evidence="3 4">
    <name type="scientific">OM182 bacterium BACL3 MAG-120507-bin80</name>
    <dbReference type="NCBI Taxonomy" id="1655577"/>
    <lineage>
        <taxon>Bacteria</taxon>
        <taxon>Pseudomonadati</taxon>
        <taxon>Pseudomonadota</taxon>
        <taxon>Gammaproteobacteria</taxon>
        <taxon>OMG group</taxon>
        <taxon>OM182 clade</taxon>
    </lineage>
</organism>
<evidence type="ECO:0000256" key="2">
    <source>
        <dbReference type="SAM" id="SignalP"/>
    </source>
</evidence>
<feature type="signal peptide" evidence="2">
    <location>
        <begin position="1"/>
        <end position="23"/>
    </location>
</feature>
<dbReference type="SUPFAM" id="SSF46626">
    <property type="entry name" value="Cytochrome c"/>
    <property type="match status" value="1"/>
</dbReference>
<dbReference type="Gene3D" id="2.60.120.230">
    <property type="match status" value="1"/>
</dbReference>
<protein>
    <recommendedName>
        <fullName evidence="5">Cytochrome c domain-containing protein</fullName>
    </recommendedName>
</protein>
<dbReference type="Gene3D" id="3.40.30.10">
    <property type="entry name" value="Glutaredoxin"/>
    <property type="match status" value="1"/>
</dbReference>
<gene>
    <name evidence="3" type="ORF">ABR69_12555</name>
</gene>
<sequence length="568" mass="61654">MVNRSVAASFLLAGALLATQAIGAAPARVGDFALIDSAGEFHQLSRYGDKEALVLMAFDASCGSMQSQVDQFEALEATWRDRDIVFGIINATPSATIDAARSAQASFAIELPFMLDSSQLVTRTLGLTKAGEVTVLNPARLSSFYAGDLDSADASIEAKLSGKDAIAAASLSGCELSFPSLDAIAATPPDYATDVAPIVIEQCASCHREGGIGPFALDSHLMLQGWSPMIREVLLTKRMPPMQVDPAIGHFDNDRALSGDQIEKLIGWIDAGAPRGAAAVDPLAEVQFPDRKAWQLGEPDFIIKAPAMEIPATGVLDYVDIDVELPFTEDKWVKSVQFIAGDESVLHHLLAYVTAPDEAFEGGEADTTSVARRFLEGYAPGKVDAMTFPEDTGVFIPAGHKLSLQFHYTTNGKATVDETVLGLYMYDEPPAHENFTRSVAASFRIPAYAKDHEVKAAYTFQEDVVVTGLRAHMHFRGKDMKFTAQMPDGRMQDLLSVPNYSYAWQPTYQLEEAMELPAGTKVHVTGSFDNSEYNPANPDPSKELTFGLQSWDEMFIGYWTYHAAEPNN</sequence>
<evidence type="ECO:0000313" key="3">
    <source>
        <dbReference type="EMBL" id="KRO72868.1"/>
    </source>
</evidence>
<dbReference type="SUPFAM" id="SSF52833">
    <property type="entry name" value="Thioredoxin-like"/>
    <property type="match status" value="1"/>
</dbReference>
<dbReference type="InterPro" id="IPR014784">
    <property type="entry name" value="Cu2_ascorb_mOase-like_C"/>
</dbReference>
<dbReference type="Gene3D" id="2.60.120.310">
    <property type="entry name" value="Copper type II, ascorbate-dependent monooxygenase, N-terminal domain"/>
    <property type="match status" value="1"/>
</dbReference>
<feature type="chain" id="PRO_5006586952" description="Cytochrome c domain-containing protein" evidence="2">
    <location>
        <begin position="24"/>
        <end position="568"/>
    </location>
</feature>
<dbReference type="SUPFAM" id="SSF49742">
    <property type="entry name" value="PHM/PNGase F"/>
    <property type="match status" value="2"/>
</dbReference>
<evidence type="ECO:0000313" key="4">
    <source>
        <dbReference type="Proteomes" id="UP000051934"/>
    </source>
</evidence>
<dbReference type="InterPro" id="IPR036909">
    <property type="entry name" value="Cyt_c-like_dom_sf"/>
</dbReference>
<keyword evidence="2" id="KW-0732">Signal</keyword>